<dbReference type="InterPro" id="IPR051076">
    <property type="entry name" value="Golgi_membrane_TVP38/TMEM64"/>
</dbReference>
<keyword evidence="2 5" id="KW-0812">Transmembrane</keyword>
<protein>
    <submittedName>
        <fullName evidence="6">Uncharacterized protein</fullName>
    </submittedName>
</protein>
<gene>
    <name evidence="6" type="ORF">HK097_003807</name>
</gene>
<dbReference type="GO" id="GO:0000022">
    <property type="term" value="P:mitotic spindle elongation"/>
    <property type="evidence" value="ECO:0007669"/>
    <property type="project" value="TreeGrafter"/>
</dbReference>
<organism evidence="6 7">
    <name type="scientific">Rhizophlyctis rosea</name>
    <dbReference type="NCBI Taxonomy" id="64517"/>
    <lineage>
        <taxon>Eukaryota</taxon>
        <taxon>Fungi</taxon>
        <taxon>Fungi incertae sedis</taxon>
        <taxon>Chytridiomycota</taxon>
        <taxon>Chytridiomycota incertae sedis</taxon>
        <taxon>Chytridiomycetes</taxon>
        <taxon>Rhizophlyctidales</taxon>
        <taxon>Rhizophlyctidaceae</taxon>
        <taxon>Rhizophlyctis</taxon>
    </lineage>
</organism>
<evidence type="ECO:0000256" key="4">
    <source>
        <dbReference type="ARBA" id="ARBA00023136"/>
    </source>
</evidence>
<feature type="transmembrane region" description="Helical" evidence="5">
    <location>
        <begin position="50"/>
        <end position="67"/>
    </location>
</feature>
<name>A0AAD5S276_9FUNG</name>
<evidence type="ECO:0000313" key="7">
    <source>
        <dbReference type="Proteomes" id="UP001212841"/>
    </source>
</evidence>
<evidence type="ECO:0000256" key="1">
    <source>
        <dbReference type="ARBA" id="ARBA00004127"/>
    </source>
</evidence>
<feature type="transmembrane region" description="Helical" evidence="5">
    <location>
        <begin position="87"/>
        <end position="107"/>
    </location>
</feature>
<dbReference type="EMBL" id="JADGJD010001925">
    <property type="protein sequence ID" value="KAJ3036559.1"/>
    <property type="molecule type" value="Genomic_DNA"/>
</dbReference>
<accession>A0AAD5S276</accession>
<dbReference type="GO" id="GO:0000139">
    <property type="term" value="C:Golgi membrane"/>
    <property type="evidence" value="ECO:0007669"/>
    <property type="project" value="TreeGrafter"/>
</dbReference>
<reference evidence="6" key="1">
    <citation type="submission" date="2020-05" db="EMBL/GenBank/DDBJ databases">
        <title>Phylogenomic resolution of chytrid fungi.</title>
        <authorList>
            <person name="Stajich J.E."/>
            <person name="Amses K."/>
            <person name="Simmons R."/>
            <person name="Seto K."/>
            <person name="Myers J."/>
            <person name="Bonds A."/>
            <person name="Quandt C.A."/>
            <person name="Barry K."/>
            <person name="Liu P."/>
            <person name="Grigoriev I."/>
            <person name="Longcore J.E."/>
            <person name="James T.Y."/>
        </authorList>
    </citation>
    <scope>NUCLEOTIDE SEQUENCE</scope>
    <source>
        <strain evidence="6">JEL0318</strain>
    </source>
</reference>
<dbReference type="Proteomes" id="UP001212841">
    <property type="component" value="Unassembled WGS sequence"/>
</dbReference>
<evidence type="ECO:0000256" key="5">
    <source>
        <dbReference type="SAM" id="Phobius"/>
    </source>
</evidence>
<dbReference type="AlphaFoldDB" id="A0AAD5S276"/>
<comment type="caution">
    <text evidence="6">The sequence shown here is derived from an EMBL/GenBank/DDBJ whole genome shotgun (WGS) entry which is preliminary data.</text>
</comment>
<evidence type="ECO:0000256" key="2">
    <source>
        <dbReference type="ARBA" id="ARBA00022692"/>
    </source>
</evidence>
<evidence type="ECO:0000313" key="6">
    <source>
        <dbReference type="EMBL" id="KAJ3036559.1"/>
    </source>
</evidence>
<keyword evidence="3 5" id="KW-1133">Transmembrane helix</keyword>
<keyword evidence="4 5" id="KW-0472">Membrane</keyword>
<dbReference type="GO" id="GO:0016192">
    <property type="term" value="P:vesicle-mediated transport"/>
    <property type="evidence" value="ECO:0007669"/>
    <property type="project" value="TreeGrafter"/>
</dbReference>
<sequence>MKTHIPGWEALEHVIDEGGLKLSILIRLAPYPYNLLNILFSATSITLSQYTLATSISLLKLLIYVYIGSTIADLALGDTKLTPARILLMSVGIIIGAGVLIYMTMAVHKVVARKAAEEAVGLTVGEGDFRDDDDLEEGGGGAEDLWNAENGVFDREQVSPSLFTNDFYFGDSTSRNGTPLADRGPS</sequence>
<dbReference type="PANTHER" id="PTHR47549:SF1">
    <property type="entry name" value="GOLGI APPARATUS MEMBRANE PROTEIN TVP38"/>
    <property type="match status" value="1"/>
</dbReference>
<evidence type="ECO:0000256" key="3">
    <source>
        <dbReference type="ARBA" id="ARBA00022989"/>
    </source>
</evidence>
<comment type="subcellular location">
    <subcellularLocation>
        <location evidence="1">Endomembrane system</location>
        <topology evidence="1">Multi-pass membrane protein</topology>
    </subcellularLocation>
</comment>
<keyword evidence="7" id="KW-1185">Reference proteome</keyword>
<dbReference type="PANTHER" id="PTHR47549">
    <property type="entry name" value="GOLGI APPARATUS MEMBRANE PROTEIN TVP38-RELATED"/>
    <property type="match status" value="1"/>
</dbReference>
<proteinExistence type="predicted"/>